<protein>
    <recommendedName>
        <fullName evidence="10">Pectate lyase</fullName>
    </recommendedName>
</protein>
<dbReference type="GO" id="GO:0071555">
    <property type="term" value="P:cell wall organization"/>
    <property type="evidence" value="ECO:0007669"/>
    <property type="project" value="UniProtKB-KW"/>
</dbReference>
<dbReference type="Gene3D" id="2.160.20.10">
    <property type="entry name" value="Single-stranded right-handed beta-helix, Pectin lyase-like"/>
    <property type="match status" value="1"/>
</dbReference>
<dbReference type="PANTHER" id="PTHR31884">
    <property type="entry name" value="POLYGALACTURONASE"/>
    <property type="match status" value="1"/>
</dbReference>
<name>A0A0B7FC33_THACB</name>
<sequence length="98" mass="9901">MRSTVSGVTYSGNTVTGATKYGVIIDQSYPSTLGTAGKNVKISDITFSGTNTVSVASGAKEVEVNCGDCSGTWNWSGLKVSGGSAGSSNYKSISGFSI</sequence>
<dbReference type="PANTHER" id="PTHR31884:SF1">
    <property type="entry name" value="POLYGALACTURONASE"/>
    <property type="match status" value="1"/>
</dbReference>
<keyword evidence="2" id="KW-0732">Signal</keyword>
<dbReference type="EMBL" id="LN679101">
    <property type="protein sequence ID" value="CEL55090.1"/>
    <property type="molecule type" value="Genomic_DNA"/>
</dbReference>
<dbReference type="InterPro" id="IPR011050">
    <property type="entry name" value="Pectin_lyase_fold/virulence"/>
</dbReference>
<evidence type="ECO:0000256" key="2">
    <source>
        <dbReference type="ARBA" id="ARBA00022729"/>
    </source>
</evidence>
<evidence type="ECO:0000256" key="4">
    <source>
        <dbReference type="ARBA" id="ARBA00022801"/>
    </source>
</evidence>
<evidence type="ECO:0000256" key="5">
    <source>
        <dbReference type="ARBA" id="ARBA00023295"/>
    </source>
</evidence>
<keyword evidence="3" id="KW-0677">Repeat</keyword>
<dbReference type="InterPro" id="IPR050434">
    <property type="entry name" value="Glycosyl_hydrlase_28"/>
</dbReference>
<reference evidence="8 9" key="1">
    <citation type="submission" date="2014-11" db="EMBL/GenBank/DDBJ databases">
        <authorList>
            <person name="Wibberg Daniel"/>
        </authorList>
    </citation>
    <scope>NUCLEOTIDE SEQUENCE [LARGE SCALE GENOMIC DNA]</scope>
    <source>
        <strain evidence="8">Rhizoctonia solani AG1-IB 7/3/14</strain>
    </source>
</reference>
<dbReference type="InterPro" id="IPR000743">
    <property type="entry name" value="Glyco_hydro_28"/>
</dbReference>
<dbReference type="InterPro" id="IPR012334">
    <property type="entry name" value="Pectin_lyas_fold"/>
</dbReference>
<organism evidence="8 9">
    <name type="scientific">Thanatephorus cucumeris (strain AG1-IB / isolate 7/3/14)</name>
    <name type="common">Lettuce bottom rot fungus</name>
    <name type="synonym">Rhizoctonia solani</name>
    <dbReference type="NCBI Taxonomy" id="1108050"/>
    <lineage>
        <taxon>Eukaryota</taxon>
        <taxon>Fungi</taxon>
        <taxon>Dikarya</taxon>
        <taxon>Basidiomycota</taxon>
        <taxon>Agaricomycotina</taxon>
        <taxon>Agaricomycetes</taxon>
        <taxon>Cantharellales</taxon>
        <taxon>Ceratobasidiaceae</taxon>
        <taxon>Rhizoctonia</taxon>
        <taxon>Rhizoctonia solani AG-1</taxon>
    </lineage>
</organism>
<keyword evidence="6" id="KW-0961">Cell wall biogenesis/degradation</keyword>
<evidence type="ECO:0000256" key="6">
    <source>
        <dbReference type="ARBA" id="ARBA00023316"/>
    </source>
</evidence>
<keyword evidence="4 7" id="KW-0378">Hydrolase</keyword>
<dbReference type="GO" id="GO:0005576">
    <property type="term" value="C:extracellular region"/>
    <property type="evidence" value="ECO:0007669"/>
    <property type="project" value="TreeGrafter"/>
</dbReference>
<accession>A0A0B7FC33</accession>
<keyword evidence="5 7" id="KW-0326">Glycosidase</keyword>
<comment type="similarity">
    <text evidence="1 7">Belongs to the glycosyl hydrolase 28 family.</text>
</comment>
<dbReference type="Proteomes" id="UP000059188">
    <property type="component" value="Unassembled WGS sequence"/>
</dbReference>
<dbReference type="STRING" id="1108050.A0A0B7FC33"/>
<dbReference type="GO" id="GO:0004650">
    <property type="term" value="F:polygalacturonase activity"/>
    <property type="evidence" value="ECO:0007669"/>
    <property type="project" value="InterPro"/>
</dbReference>
<evidence type="ECO:0008006" key="10">
    <source>
        <dbReference type="Google" id="ProtNLM"/>
    </source>
</evidence>
<dbReference type="AlphaFoldDB" id="A0A0B7FC33"/>
<evidence type="ECO:0000313" key="9">
    <source>
        <dbReference type="Proteomes" id="UP000059188"/>
    </source>
</evidence>
<evidence type="ECO:0000256" key="1">
    <source>
        <dbReference type="ARBA" id="ARBA00008834"/>
    </source>
</evidence>
<keyword evidence="9" id="KW-1185">Reference proteome</keyword>
<dbReference type="OrthoDB" id="1546079at2759"/>
<dbReference type="GO" id="GO:0045490">
    <property type="term" value="P:pectin catabolic process"/>
    <property type="evidence" value="ECO:0007669"/>
    <property type="project" value="TreeGrafter"/>
</dbReference>
<evidence type="ECO:0000313" key="8">
    <source>
        <dbReference type="EMBL" id="CEL55090.1"/>
    </source>
</evidence>
<dbReference type="Pfam" id="PF00295">
    <property type="entry name" value="Glyco_hydro_28"/>
    <property type="match status" value="1"/>
</dbReference>
<evidence type="ECO:0000256" key="3">
    <source>
        <dbReference type="ARBA" id="ARBA00022737"/>
    </source>
</evidence>
<proteinExistence type="inferred from homology"/>
<dbReference type="SUPFAM" id="SSF51126">
    <property type="entry name" value="Pectin lyase-like"/>
    <property type="match status" value="1"/>
</dbReference>
<gene>
    <name evidence="8" type="ORF">RSOLAG1IB_01098</name>
</gene>
<evidence type="ECO:0000256" key="7">
    <source>
        <dbReference type="RuleBase" id="RU361169"/>
    </source>
</evidence>